<evidence type="ECO:0000256" key="1">
    <source>
        <dbReference type="ARBA" id="ARBA00022654"/>
    </source>
</evidence>
<evidence type="ECO:0000256" key="4">
    <source>
        <dbReference type="ARBA" id="ARBA00022929"/>
    </source>
</evidence>
<dbReference type="SUPFAM" id="SSF55729">
    <property type="entry name" value="Acyl-CoA N-acyltransferases (Nat)"/>
    <property type="match status" value="1"/>
</dbReference>
<dbReference type="RefSeq" id="WP_076845015.1">
    <property type="nucleotide sequence ID" value="NZ_JBJDQY010000015.1"/>
</dbReference>
<evidence type="ECO:0000256" key="6">
    <source>
        <dbReference type="RuleBase" id="RU361135"/>
    </source>
</evidence>
<keyword evidence="2 6" id="KW-0808">Transferase</keyword>
<gene>
    <name evidence="7" type="primary">Rhz1</name>
</gene>
<reference evidence="7" key="1">
    <citation type="submission" date="2017-01" db="EMBL/GenBank/DDBJ databases">
        <title>Elucidation and Expansion of monobactam Biosynthesis.</title>
        <authorList>
            <person name="Webster A.L.H."/>
            <person name="Walker C."/>
            <person name="Li H."/>
            <person name="Skinnider M."/>
            <person name="Magarvey N.A."/>
        </authorList>
    </citation>
    <scope>NUCLEOTIDE SEQUENCE</scope>
    <source>
        <strain evidence="7">ATCC 31700</strain>
    </source>
</reference>
<dbReference type="AlphaFoldDB" id="A0A1S6WDS7"/>
<keyword evidence="3 6" id="KW-0949">S-adenosyl-L-methionine</keyword>
<comment type="similarity">
    <text evidence="5 6">Belongs to the autoinducer synthase family.</text>
</comment>
<evidence type="ECO:0000313" key="7">
    <source>
        <dbReference type="EMBL" id="AQX14451.1"/>
    </source>
</evidence>
<accession>A0A1S6WDS7</accession>
<name>A0A1S6WDS7_AGRTU</name>
<dbReference type="PANTHER" id="PTHR39322">
    <property type="entry name" value="ACYL-HOMOSERINE-LACTONE SYNTHASE"/>
    <property type="match status" value="1"/>
</dbReference>
<dbReference type="GO" id="GO:0007165">
    <property type="term" value="P:signal transduction"/>
    <property type="evidence" value="ECO:0007669"/>
    <property type="project" value="TreeGrafter"/>
</dbReference>
<keyword evidence="4 5" id="KW-0071">Autoinducer synthesis</keyword>
<dbReference type="GO" id="GO:0009372">
    <property type="term" value="P:quorum sensing"/>
    <property type="evidence" value="ECO:0007669"/>
    <property type="project" value="UniProtKB-UniRule"/>
</dbReference>
<dbReference type="EC" id="2.3.1.184" evidence="6"/>
<dbReference type="Gene3D" id="3.40.630.30">
    <property type="match status" value="1"/>
</dbReference>
<proteinExistence type="inferred from homology"/>
<dbReference type="InterPro" id="IPR016181">
    <property type="entry name" value="Acyl_CoA_acyltransferase"/>
</dbReference>
<dbReference type="PRINTS" id="PR01549">
    <property type="entry name" value="AUTOINDCRSYN"/>
</dbReference>
<dbReference type="EMBL" id="KY452017">
    <property type="protein sequence ID" value="AQX14451.1"/>
    <property type="molecule type" value="Genomic_DNA"/>
</dbReference>
<keyword evidence="1 5" id="KW-0673">Quorum sensing</keyword>
<dbReference type="PANTHER" id="PTHR39322:SF1">
    <property type="entry name" value="ISOVALERYL-HOMOSERINE LACTONE SYNTHASE"/>
    <property type="match status" value="1"/>
</dbReference>
<comment type="catalytic activity">
    <reaction evidence="6">
        <text>a fatty acyl-[ACP] + S-adenosyl-L-methionine = an N-acyl-L-homoserine lactone + S-methyl-5'-thioadenosine + holo-[ACP] + H(+)</text>
        <dbReference type="Rhea" id="RHEA:10096"/>
        <dbReference type="Rhea" id="RHEA-COMP:9685"/>
        <dbReference type="Rhea" id="RHEA-COMP:14125"/>
        <dbReference type="ChEBI" id="CHEBI:15378"/>
        <dbReference type="ChEBI" id="CHEBI:17509"/>
        <dbReference type="ChEBI" id="CHEBI:55474"/>
        <dbReference type="ChEBI" id="CHEBI:59789"/>
        <dbReference type="ChEBI" id="CHEBI:64479"/>
        <dbReference type="ChEBI" id="CHEBI:138651"/>
        <dbReference type="EC" id="2.3.1.184"/>
    </reaction>
</comment>
<evidence type="ECO:0000256" key="5">
    <source>
        <dbReference type="PROSITE-ProRule" id="PRU00533"/>
    </source>
</evidence>
<dbReference type="InterPro" id="IPR001690">
    <property type="entry name" value="Autoind_synthase"/>
</dbReference>
<dbReference type="Pfam" id="PF00765">
    <property type="entry name" value="Autoind_synth"/>
    <property type="match status" value="1"/>
</dbReference>
<dbReference type="GO" id="GO:0061579">
    <property type="term" value="F:N-acyl homoserine lactone synthase activity"/>
    <property type="evidence" value="ECO:0007669"/>
    <property type="project" value="UniProtKB-UniRule"/>
</dbReference>
<evidence type="ECO:0000256" key="2">
    <source>
        <dbReference type="ARBA" id="ARBA00022679"/>
    </source>
</evidence>
<evidence type="ECO:0000256" key="3">
    <source>
        <dbReference type="ARBA" id="ARBA00022691"/>
    </source>
</evidence>
<dbReference type="PROSITE" id="PS51187">
    <property type="entry name" value="AUTOINDUCER_SYNTH_2"/>
    <property type="match status" value="1"/>
</dbReference>
<sequence>MKILNSNDRADCPELFNAMFRGRARVFYERLNWPVHVENGLEIDFYDRELEPLYILDLDAHGQLRGSLRLLPTTGMTMIHREFLEFFEEPVDIVDPNMWECTKFCVHSGDRGTSLRLLIALFNLCQRSGIDRIVGLYEFQMERVYARLGWEPERLATAKSGYGNLAVGIWTVDPDALNRMHQNLTRRIPAPTVGAVVA</sequence>
<protein>
    <recommendedName>
        <fullName evidence="6">Acyl-homoserine-lactone synthase</fullName>
        <ecNumber evidence="6">2.3.1.184</ecNumber>
    </recommendedName>
    <alternativeName>
        <fullName evidence="6">Autoinducer synthesis protein</fullName>
    </alternativeName>
</protein>
<dbReference type="OrthoDB" id="6169313at2"/>
<organism evidence="7">
    <name type="scientific">Agrobacterium tumefaciens</name>
    <dbReference type="NCBI Taxonomy" id="358"/>
    <lineage>
        <taxon>Bacteria</taxon>
        <taxon>Pseudomonadati</taxon>
        <taxon>Pseudomonadota</taxon>
        <taxon>Alphaproteobacteria</taxon>
        <taxon>Hyphomicrobiales</taxon>
        <taxon>Rhizobiaceae</taxon>
        <taxon>Rhizobium/Agrobacterium group</taxon>
        <taxon>Agrobacterium</taxon>
        <taxon>Agrobacterium tumefaciens complex</taxon>
    </lineage>
</organism>